<dbReference type="Pfam" id="PF18475">
    <property type="entry name" value="PIN7"/>
    <property type="match status" value="1"/>
</dbReference>
<dbReference type="HOGENOM" id="CLU_1119515_0_0_9"/>
<dbReference type="InterPro" id="IPR041494">
    <property type="entry name" value="PIN7"/>
</dbReference>
<evidence type="ECO:0000259" key="2">
    <source>
        <dbReference type="Pfam" id="PF18475"/>
    </source>
</evidence>
<dbReference type="OrthoDB" id="1668984at2"/>
<dbReference type="eggNOG" id="ENOG5032VSB">
    <property type="taxonomic scope" value="Bacteria"/>
</dbReference>
<organism evidence="3 4">
    <name type="scientific">Ruminococcus callidus ATCC 27760</name>
    <dbReference type="NCBI Taxonomy" id="411473"/>
    <lineage>
        <taxon>Bacteria</taxon>
        <taxon>Bacillati</taxon>
        <taxon>Bacillota</taxon>
        <taxon>Clostridia</taxon>
        <taxon>Eubacteriales</taxon>
        <taxon>Oscillospiraceae</taxon>
        <taxon>Ruminococcus</taxon>
    </lineage>
</organism>
<feature type="region of interest" description="Disordered" evidence="1">
    <location>
        <begin position="147"/>
        <end position="168"/>
    </location>
</feature>
<sequence length="248" mass="28223">MATYLIDYENVYIEGLTGLEYLTKRDEVVIFYTQNRCGLTFELHQRLISCDAKLRLMEVTALSTRKNTVKNALDLQLSMYIGYLIGSRPKERLYIISKDTDFDLNQQFYDRYLQEDVHALSIYSTIENAMKGIPTRDAVQALEETAAAAPADTTSTEEENVPAAPKKAKSSAAMLFPKELQSEVRELLDTDDKQAVNRICAIITASEDLLTLNNLLSRYYHDGKQVKDMYHKLKPSYKALRKLANGTK</sequence>
<dbReference type="Proteomes" id="UP000016662">
    <property type="component" value="Unassembled WGS sequence"/>
</dbReference>
<comment type="caution">
    <text evidence="3">The sequence shown here is derived from an EMBL/GenBank/DDBJ whole genome shotgun (WGS) entry which is preliminary data.</text>
</comment>
<evidence type="ECO:0000313" key="3">
    <source>
        <dbReference type="EMBL" id="ERJ97133.1"/>
    </source>
</evidence>
<evidence type="ECO:0000313" key="4">
    <source>
        <dbReference type="Proteomes" id="UP000016662"/>
    </source>
</evidence>
<gene>
    <name evidence="3" type="ORF">RUMCAL_00477</name>
</gene>
<dbReference type="RefSeq" id="WP_021682747.1">
    <property type="nucleotide sequence ID" value="NZ_KI260441.1"/>
</dbReference>
<reference evidence="3 4" key="1">
    <citation type="submission" date="2013-07" db="EMBL/GenBank/DDBJ databases">
        <authorList>
            <person name="Weinstock G."/>
            <person name="Sodergren E."/>
            <person name="Wylie T."/>
            <person name="Fulton L."/>
            <person name="Fulton R."/>
            <person name="Fronick C."/>
            <person name="O'Laughlin M."/>
            <person name="Godfrey J."/>
            <person name="Miner T."/>
            <person name="Herter B."/>
            <person name="Appelbaum E."/>
            <person name="Cordes M."/>
            <person name="Lek S."/>
            <person name="Wollam A."/>
            <person name="Pepin K.H."/>
            <person name="Palsikar V.B."/>
            <person name="Mitreva M."/>
            <person name="Wilson R.K."/>
        </authorList>
    </citation>
    <scope>NUCLEOTIDE SEQUENCE [LARGE SCALE GENOMIC DNA]</scope>
    <source>
        <strain evidence="3 4">ATCC 27760</strain>
    </source>
</reference>
<name>U2MCW1_9FIRM</name>
<protein>
    <recommendedName>
        <fullName evidence="2">PIN-like domain-containing protein</fullName>
    </recommendedName>
</protein>
<dbReference type="PATRIC" id="fig|411473.3.peg.361"/>
<feature type="domain" description="PIN-like" evidence="2">
    <location>
        <begin position="5"/>
        <end position="104"/>
    </location>
</feature>
<dbReference type="STRING" id="411473.RUMCAL_00477"/>
<proteinExistence type="predicted"/>
<keyword evidence="4" id="KW-1185">Reference proteome</keyword>
<dbReference type="EMBL" id="AWVF01000045">
    <property type="protein sequence ID" value="ERJ97133.1"/>
    <property type="molecule type" value="Genomic_DNA"/>
</dbReference>
<evidence type="ECO:0000256" key="1">
    <source>
        <dbReference type="SAM" id="MobiDB-lite"/>
    </source>
</evidence>
<accession>U2MCW1</accession>
<dbReference type="AlphaFoldDB" id="U2MCW1"/>